<evidence type="ECO:0000313" key="2">
    <source>
        <dbReference type="EMBL" id="QZA58713.1"/>
    </source>
</evidence>
<proteinExistence type="predicted"/>
<evidence type="ECO:0000313" key="3">
    <source>
        <dbReference type="Proteomes" id="UP000822862"/>
    </source>
</evidence>
<dbReference type="InterPro" id="IPR036709">
    <property type="entry name" value="Autotransporte_beta_dom_sf"/>
</dbReference>
<dbReference type="SUPFAM" id="SSF103515">
    <property type="entry name" value="Autotransporter"/>
    <property type="match status" value="1"/>
</dbReference>
<organism evidence="2 3">
    <name type="scientific">Candidatus Rhabdochlamydia porcellionis</name>
    <dbReference type="NCBI Taxonomy" id="225148"/>
    <lineage>
        <taxon>Bacteria</taxon>
        <taxon>Pseudomonadati</taxon>
        <taxon>Chlamydiota</taxon>
        <taxon>Chlamydiia</taxon>
        <taxon>Parachlamydiales</taxon>
        <taxon>Candidatus Rhabdochlamydiaceae</taxon>
        <taxon>Candidatus Rhabdochlamydia</taxon>
    </lineage>
</organism>
<dbReference type="SMART" id="SM00869">
    <property type="entry name" value="Autotransporter"/>
    <property type="match status" value="1"/>
</dbReference>
<evidence type="ECO:0000259" key="1">
    <source>
        <dbReference type="SMART" id="SM00869"/>
    </source>
</evidence>
<dbReference type="NCBIfam" id="TIGR01414">
    <property type="entry name" value="autotrans_barl"/>
    <property type="match status" value="1"/>
</dbReference>
<dbReference type="EMBL" id="CP075585">
    <property type="protein sequence ID" value="QZA58713.1"/>
    <property type="molecule type" value="Genomic_DNA"/>
</dbReference>
<accession>A0ABX8Z2Z8</accession>
<name>A0ABX8Z2Z8_9BACT</name>
<feature type="domain" description="Autotransporter" evidence="1">
    <location>
        <begin position="821"/>
        <end position="1089"/>
    </location>
</feature>
<dbReference type="InterPro" id="IPR005546">
    <property type="entry name" value="Autotransporte_beta"/>
</dbReference>
<dbReference type="InterPro" id="IPR006315">
    <property type="entry name" value="OM_autotransptr_brl_dom"/>
</dbReference>
<dbReference type="SUPFAM" id="SSF51126">
    <property type="entry name" value="Pectin lyase-like"/>
    <property type="match status" value="1"/>
</dbReference>
<keyword evidence="3" id="KW-1185">Reference proteome</keyword>
<dbReference type="Proteomes" id="UP000822862">
    <property type="component" value="Chromosome"/>
</dbReference>
<reference evidence="2 3" key="1">
    <citation type="submission" date="2021-05" db="EMBL/GenBank/DDBJ databases">
        <title>Ecology and evolution of chlamydial symbionts of arthropods.</title>
        <authorList>
            <person name="Halter T."/>
            <person name="Sixt B.S."/>
            <person name="Toenshoff E.R."/>
            <person name="Koestlbacher S."/>
            <person name="Schulz F."/>
            <person name="Kostanjsek R."/>
            <person name="Collingro A."/>
            <person name="Hendrickx F."/>
            <person name="Horn M."/>
        </authorList>
    </citation>
    <scope>NUCLEOTIDE SEQUENCE [LARGE SCALE GENOMIC DNA]</scope>
    <source>
        <strain evidence="2 3">15C</strain>
    </source>
</reference>
<protein>
    <submittedName>
        <fullName evidence="2">Autotransporter beta-domain</fullName>
    </submittedName>
</protein>
<gene>
    <name evidence="2" type="ORF">RHAB15C_0000591</name>
</gene>
<sequence>MKKIKLIPNSMIKLLGISCCSWMVWTSINAYSEQIVIDANILHTFESINKRPIKKPPLEVVFNKSFADSQENTATADSTIVIQKPLTFDGSNKTIRLATDSHQELLKIEMPERTDVCTFKNIGSIEGDVNLIKGIFSIPVGVVKGVIKNHAELVLVANDRQIIDQEIEGSGVLKIQGIGTIQLQTPYPIERGVIFSGGGNKISSLVVNTKVAPEQYLVTLREGDWIVFNQDFNGTYTGAISGAGGLAKLGKGVLTLTGNNKNRNSITRIFSGEISIKSSENLGEHGFVSFKGGALHITDSLEIKNSLVGNVRLIIDEGKTAEISGSVGNEQIPESALSIEGKGTICLKGPNSYQGDTNVLGAILQLESEANLGKGALILNHATLKAASDTRHLDLKRDMVLDKVGIIHTNDRTINILGNIRSDLEQARLIKEGSGKLAIHGNLHNTNLSIKEGIVHVSPPFGADQELVFRKMESVQGTLSKIDEYKEHALSLRESPMKVLNNVFIHSDADLMIDRNLVYINDLSGDGRIMLQDNSGYLVMESGDFSGSLSSSLPSSRFTGNDLTIVKTGKGELKLKGDNSNLFANLMIKEGKVQANGSMGVDVIVTETGIFSGNSSVTSLLNEGGVAPGNSIGTLHVEEDFTQSPLGRLDIKVNAKRESDVVTVGNQASLAGRLRILPEPGIYQTGAEYTILDAKTVEGTFDNVENTALDIALFDVGYKPDEVVLSVTKTMYQLPTDNNMSDFSKNLTNLMQDAQFKEGTDAFKIIENIFAVDNKDLDKVYSQMAPVQLGGMTYESYINAASVANSFTNALRRNDRCVDSISTIWMEPMGHYAHQTYGYGLENYKSYMGGVVVGGYHFANENIVIGGGIGYTDSCLIWDKKAAVSHISSFYAGLNGGWIGSSFYANASIIVSANTFENKRHLKFAKVDHIIKSEHHGIGLTSRVEAGYNFAVTQNICLRPFVDLSSYHIFERPVNEKKSSPFHFHRAALTSHELQGKIAMEATGNFTCNSLCFSPGMLLGWIAQTPIGKADYKVSLNDTDKHLDVKGFQKHKINQQIAVGANVIASYKATAISLYYELDLEKNHSLIHQAAASIDLKF</sequence>
<dbReference type="InterPro" id="IPR011050">
    <property type="entry name" value="Pectin_lyase_fold/virulence"/>
</dbReference>
<dbReference type="Gene3D" id="2.40.128.130">
    <property type="entry name" value="Autotransporter beta-domain"/>
    <property type="match status" value="1"/>
</dbReference>
<dbReference type="RefSeq" id="WP_194845700.1">
    <property type="nucleotide sequence ID" value="NZ_CP075585.1"/>
</dbReference>
<dbReference type="Pfam" id="PF03797">
    <property type="entry name" value="Autotransporter"/>
    <property type="match status" value="1"/>
</dbReference>